<proteinExistence type="predicted"/>
<sequence>MRSHVTGTACFTCAETSDFGTPGRHYSAVVGTTTLYSVFVRFAAFRKTHVTRSSYAIGDRLPAVRPNPVVGTRARDRAVGIREIADIAYNNNVFCRFQRCAWRRSALPRNLWRDVGNPVPADEMATKPDNISRRHLPSDSAHKNRMRVK</sequence>
<dbReference type="EMBL" id="GGMS01003084">
    <property type="protein sequence ID" value="MBY72287.1"/>
    <property type="molecule type" value="Transcribed_RNA"/>
</dbReference>
<evidence type="ECO:0000256" key="1">
    <source>
        <dbReference type="SAM" id="MobiDB-lite"/>
    </source>
</evidence>
<accession>A0A2S2Q3M3</accession>
<reference evidence="2" key="1">
    <citation type="submission" date="2018-04" db="EMBL/GenBank/DDBJ databases">
        <title>Transcriptome assembly of Sipha flava.</title>
        <authorList>
            <person name="Scully E.D."/>
            <person name="Geib S.M."/>
            <person name="Palmer N.A."/>
            <person name="Koch K."/>
            <person name="Bradshaw J."/>
            <person name="Heng-Moss T."/>
            <person name="Sarath G."/>
        </authorList>
    </citation>
    <scope>NUCLEOTIDE SEQUENCE</scope>
</reference>
<evidence type="ECO:0000313" key="2">
    <source>
        <dbReference type="EMBL" id="MBY72287.1"/>
    </source>
</evidence>
<feature type="compositionally biased region" description="Basic and acidic residues" evidence="1">
    <location>
        <begin position="124"/>
        <end position="142"/>
    </location>
</feature>
<name>A0A2S2Q3M3_9HEMI</name>
<feature type="region of interest" description="Disordered" evidence="1">
    <location>
        <begin position="117"/>
        <end position="149"/>
    </location>
</feature>
<protein>
    <submittedName>
        <fullName evidence="2">Uncharacterized protein</fullName>
    </submittedName>
</protein>
<dbReference type="AlphaFoldDB" id="A0A2S2Q3M3"/>
<organism evidence="2">
    <name type="scientific">Sipha flava</name>
    <name type="common">yellow sugarcane aphid</name>
    <dbReference type="NCBI Taxonomy" id="143950"/>
    <lineage>
        <taxon>Eukaryota</taxon>
        <taxon>Metazoa</taxon>
        <taxon>Ecdysozoa</taxon>
        <taxon>Arthropoda</taxon>
        <taxon>Hexapoda</taxon>
        <taxon>Insecta</taxon>
        <taxon>Pterygota</taxon>
        <taxon>Neoptera</taxon>
        <taxon>Paraneoptera</taxon>
        <taxon>Hemiptera</taxon>
        <taxon>Sternorrhyncha</taxon>
        <taxon>Aphidomorpha</taxon>
        <taxon>Aphidoidea</taxon>
        <taxon>Aphididae</taxon>
        <taxon>Sipha</taxon>
    </lineage>
</organism>
<gene>
    <name evidence="2" type="ORF">g.117480</name>
</gene>